<evidence type="ECO:0000313" key="1">
    <source>
        <dbReference type="EMBL" id="BAL89728.1"/>
    </source>
</evidence>
<dbReference type="NCBIfam" id="TIGR04342">
    <property type="entry name" value="EXLDI"/>
    <property type="match status" value="1"/>
</dbReference>
<name>I0H9P1_ACTM4</name>
<dbReference type="PATRIC" id="fig|512565.3.peg.4492"/>
<reference evidence="1 2" key="1">
    <citation type="submission" date="2012-02" db="EMBL/GenBank/DDBJ databases">
        <title>Complete genome sequence of Actinoplanes missouriensis 431 (= NBRC 102363).</title>
        <authorList>
            <person name="Ohnishi Y."/>
            <person name="Ishikawa J."/>
            <person name="Sekine M."/>
            <person name="Hosoyama A."/>
            <person name="Harada T."/>
            <person name="Narita H."/>
            <person name="Hata T."/>
            <person name="Konno Y."/>
            <person name="Tutikane K."/>
            <person name="Fujita N."/>
            <person name="Horinouchi S."/>
            <person name="Hayakawa M."/>
        </authorList>
    </citation>
    <scope>NUCLEOTIDE SEQUENCE [LARGE SCALE GENOMIC DNA]</scope>
    <source>
        <strain evidence="2">ATCC 14538 / DSM 43046 / CBS 188.64 / JCM 3121 / NBRC 102363 / NCIMB 12654 / NRRL B-3342 / UNCC 431</strain>
    </source>
</reference>
<dbReference type="OrthoDB" id="3199431at2"/>
<accession>I0H9P1</accession>
<dbReference type="InterPro" id="IPR027580">
    <property type="entry name" value="EXLDI"/>
</dbReference>
<dbReference type="Proteomes" id="UP000007882">
    <property type="component" value="Chromosome"/>
</dbReference>
<dbReference type="AlphaFoldDB" id="I0H9P1"/>
<gene>
    <name evidence="1" type="ordered locus">AMIS_45080</name>
</gene>
<evidence type="ECO:0000313" key="2">
    <source>
        <dbReference type="Proteomes" id="UP000007882"/>
    </source>
</evidence>
<dbReference type="eggNOG" id="ENOG50324T6">
    <property type="taxonomic scope" value="Bacteria"/>
</dbReference>
<dbReference type="HOGENOM" id="CLU_112893_1_0_11"/>
<proteinExistence type="predicted"/>
<dbReference type="STRING" id="512565.AMIS_45080"/>
<organism evidence="1 2">
    <name type="scientific">Actinoplanes missouriensis (strain ATCC 14538 / DSM 43046 / CBS 188.64 / JCM 3121 / NBRC 102363 / NCIMB 12654 / NRRL B-3342 / UNCC 431)</name>
    <dbReference type="NCBI Taxonomy" id="512565"/>
    <lineage>
        <taxon>Bacteria</taxon>
        <taxon>Bacillati</taxon>
        <taxon>Actinomycetota</taxon>
        <taxon>Actinomycetes</taxon>
        <taxon>Micromonosporales</taxon>
        <taxon>Micromonosporaceae</taxon>
        <taxon>Actinoplanes</taxon>
    </lineage>
</organism>
<dbReference type="KEGG" id="ams:AMIS_45080"/>
<dbReference type="EMBL" id="AP012319">
    <property type="protein sequence ID" value="BAL89728.1"/>
    <property type="molecule type" value="Genomic_DNA"/>
</dbReference>
<evidence type="ECO:0008006" key="3">
    <source>
        <dbReference type="Google" id="ProtNLM"/>
    </source>
</evidence>
<protein>
    <recommendedName>
        <fullName evidence="3">EXLDI protein</fullName>
    </recommendedName>
</protein>
<keyword evidence="2" id="KW-1185">Reference proteome</keyword>
<sequence>MRILIAEEVRQVPNKTIYIADDDMHLLHRAQELTGGNLSGAIVAALRRLVQIEEAKTMGYDEITVKVGLGSSSVKRFLGVALGEWTSAGNEGEETYSLFRTGKGRFAVHHSRSAITTPVGPTAERSKKWSTGWRGWIGDWSPDQAWMRTPAQATFVVVDTVEELETLLPAELYTVALQTIRDEPEVEDLDI</sequence>